<keyword evidence="3 6" id="KW-0547">Nucleotide-binding</keyword>
<dbReference type="GO" id="GO:0005816">
    <property type="term" value="C:spindle pole body"/>
    <property type="evidence" value="ECO:0007669"/>
    <property type="project" value="TreeGrafter"/>
</dbReference>
<dbReference type="RefSeq" id="XP_018005091.1">
    <property type="nucleotide sequence ID" value="XM_018142840.1"/>
</dbReference>
<feature type="compositionally biased region" description="Polar residues" evidence="7">
    <location>
        <begin position="480"/>
        <end position="493"/>
    </location>
</feature>
<protein>
    <submittedName>
        <fullName evidence="9">Serine/threonine-protein kinase plo1</fullName>
    </submittedName>
</protein>
<dbReference type="GO" id="GO:0005634">
    <property type="term" value="C:nucleus"/>
    <property type="evidence" value="ECO:0007669"/>
    <property type="project" value="TreeGrafter"/>
</dbReference>
<evidence type="ECO:0000256" key="2">
    <source>
        <dbReference type="ARBA" id="ARBA00022679"/>
    </source>
</evidence>
<dbReference type="FunFam" id="3.30.200.20:FF:000042">
    <property type="entry name" value="Aurora kinase A"/>
    <property type="match status" value="1"/>
</dbReference>
<keyword evidence="5 6" id="KW-0067">ATP-binding</keyword>
<dbReference type="InterPro" id="IPR017441">
    <property type="entry name" value="Protein_kinase_ATP_BS"/>
</dbReference>
<feature type="compositionally biased region" description="Low complexity" evidence="7">
    <location>
        <begin position="521"/>
        <end position="540"/>
    </location>
</feature>
<dbReference type="STRING" id="1664694.A0A0N0NRI7"/>
<keyword evidence="4 9" id="KW-0418">Kinase</keyword>
<dbReference type="Pfam" id="PF00069">
    <property type="entry name" value="Pkinase"/>
    <property type="match status" value="1"/>
</dbReference>
<evidence type="ECO:0000259" key="8">
    <source>
        <dbReference type="PROSITE" id="PS50011"/>
    </source>
</evidence>
<reference evidence="9 10" key="1">
    <citation type="submission" date="2015-06" db="EMBL/GenBank/DDBJ databases">
        <title>Draft genome of the ant-associated black yeast Phialophora attae CBS 131958.</title>
        <authorList>
            <person name="Moreno L.F."/>
            <person name="Stielow B.J."/>
            <person name="de Hoog S."/>
            <person name="Vicente V.A."/>
            <person name="Weiss V.A."/>
            <person name="de Vries M."/>
            <person name="Cruz L.M."/>
            <person name="Souza E.M."/>
        </authorList>
    </citation>
    <scope>NUCLEOTIDE SEQUENCE [LARGE SCALE GENOMIC DNA]</scope>
    <source>
        <strain evidence="9 10">CBS 131958</strain>
    </source>
</reference>
<dbReference type="GO" id="GO:0005524">
    <property type="term" value="F:ATP binding"/>
    <property type="evidence" value="ECO:0007669"/>
    <property type="project" value="UniProtKB-UniRule"/>
</dbReference>
<dbReference type="PANTHER" id="PTHR24345">
    <property type="entry name" value="SERINE/THREONINE-PROTEIN KINASE PLK"/>
    <property type="match status" value="1"/>
</dbReference>
<feature type="compositionally biased region" description="Polar residues" evidence="7">
    <location>
        <begin position="610"/>
        <end position="621"/>
    </location>
</feature>
<evidence type="ECO:0000256" key="1">
    <source>
        <dbReference type="ARBA" id="ARBA00022527"/>
    </source>
</evidence>
<dbReference type="OrthoDB" id="408964at2759"/>
<evidence type="ECO:0000256" key="6">
    <source>
        <dbReference type="PROSITE-ProRule" id="PRU10141"/>
    </source>
</evidence>
<sequence length="693" mass="75898">MEVLSPRSANVPPNPRPEKMKKASRPKQEEKVTVKPVPSKQVNPDRIDEKWRPPASVSEPAPGTETYIPGKKLGKGGFAVCFEGQSTKTGKIFALKVVKAKVEQKKMMEKFRTELQIHAKMNHPNIVDFLRAFTLDDHTYVVLELCSNGNLTDMVRARSCLSLPEVRRFLIQICGGVRYMHKRSVIHRDLKMGNVFLDEHMNIRIGDFGLAAVMVDAQDRRTTLCGTPNYIAPEILSKSGARGHDNKVDTWAIGVIAYAMLVGTPPFQSKTQQEIYTKLRALEYEWKIDCKNYIPQQAKDFVAACLNLDSAERPEMDDLVEHDFFKMGVVAEPLTTSCLKHKPDWLLSADPRGDKVQPGYGLNYSQLCRAAGVGRRADGSSRVGVGGKHTMSTLVEIEAENQLGSAPTVPLPEGILYSAITEAQAEQARQQQHSGLPMRVRGRKLLLGDMERIPEESNASSKPATMTVPGRAAAPVPSFAATQRQQALPSRQRTAPVEPARAASDDNPQTSEGLLRARPMRAASVRTTRSTTATSQTTRALPKSSTLPTALDVVAAEAPERPSSRAATIGRSDRLPAPASRSLKLASRGDNATTRPASVMARFSDDIPTVSKTDTTVNVQQKHSDDSGASKTSASKLSPDARETKRALISPNEPFTLVDNTANRLVLSALQDLHDVLNPRQIETCQPRQAVGD</sequence>
<dbReference type="PANTHER" id="PTHR24345:SF0">
    <property type="entry name" value="CELL CYCLE SERINE_THREONINE-PROTEIN KINASE CDC5_MSD2"/>
    <property type="match status" value="1"/>
</dbReference>
<keyword evidence="1" id="KW-0723">Serine/threonine-protein kinase</keyword>
<dbReference type="GO" id="GO:0004674">
    <property type="term" value="F:protein serine/threonine kinase activity"/>
    <property type="evidence" value="ECO:0007669"/>
    <property type="project" value="UniProtKB-KW"/>
</dbReference>
<keyword evidence="10" id="KW-1185">Reference proteome</keyword>
<dbReference type="GO" id="GO:0007052">
    <property type="term" value="P:mitotic spindle organization"/>
    <property type="evidence" value="ECO:0007669"/>
    <property type="project" value="TreeGrafter"/>
</dbReference>
<dbReference type="EMBL" id="LFJN01000002">
    <property type="protein sequence ID" value="KPI45128.1"/>
    <property type="molecule type" value="Genomic_DNA"/>
</dbReference>
<feature type="domain" description="Protein kinase" evidence="8">
    <location>
        <begin position="67"/>
        <end position="325"/>
    </location>
</feature>
<feature type="region of interest" description="Disordered" evidence="7">
    <location>
        <begin position="452"/>
        <end position="648"/>
    </location>
</feature>
<dbReference type="PROSITE" id="PS00107">
    <property type="entry name" value="PROTEIN_KINASE_ATP"/>
    <property type="match status" value="1"/>
</dbReference>
<evidence type="ECO:0000256" key="7">
    <source>
        <dbReference type="SAM" id="MobiDB-lite"/>
    </source>
</evidence>
<proteinExistence type="predicted"/>
<evidence type="ECO:0000256" key="3">
    <source>
        <dbReference type="ARBA" id="ARBA00022741"/>
    </source>
</evidence>
<dbReference type="VEuPathDB" id="FungiDB:AB675_2837"/>
<dbReference type="GeneID" id="28734720"/>
<dbReference type="PROSITE" id="PS00108">
    <property type="entry name" value="PROTEIN_KINASE_ST"/>
    <property type="match status" value="1"/>
</dbReference>
<dbReference type="SMART" id="SM00220">
    <property type="entry name" value="S_TKc"/>
    <property type="match status" value="1"/>
</dbReference>
<evidence type="ECO:0000256" key="5">
    <source>
        <dbReference type="ARBA" id="ARBA00022840"/>
    </source>
</evidence>
<dbReference type="InterPro" id="IPR000719">
    <property type="entry name" value="Prot_kinase_dom"/>
</dbReference>
<feature type="region of interest" description="Disordered" evidence="7">
    <location>
        <begin position="1"/>
        <end position="66"/>
    </location>
</feature>
<dbReference type="GO" id="GO:0005737">
    <property type="term" value="C:cytoplasm"/>
    <property type="evidence" value="ECO:0007669"/>
    <property type="project" value="TreeGrafter"/>
</dbReference>
<name>A0A0N0NRI7_9EURO</name>
<dbReference type="Gene3D" id="1.10.510.10">
    <property type="entry name" value="Transferase(Phosphotransferase) domain 1"/>
    <property type="match status" value="1"/>
</dbReference>
<evidence type="ECO:0000313" key="10">
    <source>
        <dbReference type="Proteomes" id="UP000038010"/>
    </source>
</evidence>
<dbReference type="InterPro" id="IPR008271">
    <property type="entry name" value="Ser/Thr_kinase_AS"/>
</dbReference>
<gene>
    <name evidence="9" type="ORF">AB675_2837</name>
</gene>
<dbReference type="AlphaFoldDB" id="A0A0N0NRI7"/>
<feature type="binding site" evidence="6">
    <location>
        <position position="96"/>
    </location>
    <ligand>
        <name>ATP</name>
        <dbReference type="ChEBI" id="CHEBI:30616"/>
    </ligand>
</feature>
<dbReference type="Proteomes" id="UP000038010">
    <property type="component" value="Unassembled WGS sequence"/>
</dbReference>
<keyword evidence="2" id="KW-0808">Transferase</keyword>
<dbReference type="PROSITE" id="PS50011">
    <property type="entry name" value="PROTEIN_KINASE_DOM"/>
    <property type="match status" value="1"/>
</dbReference>
<dbReference type="GO" id="GO:0000922">
    <property type="term" value="C:spindle pole"/>
    <property type="evidence" value="ECO:0007669"/>
    <property type="project" value="TreeGrafter"/>
</dbReference>
<feature type="compositionally biased region" description="Basic and acidic residues" evidence="7">
    <location>
        <begin position="16"/>
        <end position="33"/>
    </location>
</feature>
<dbReference type="FunFam" id="1.10.510.10:FF:000652">
    <property type="entry name" value="Serine/threonine-protein kinase"/>
    <property type="match status" value="1"/>
</dbReference>
<dbReference type="SUPFAM" id="SSF56112">
    <property type="entry name" value="Protein kinase-like (PK-like)"/>
    <property type="match status" value="1"/>
</dbReference>
<dbReference type="GO" id="GO:0000776">
    <property type="term" value="C:kinetochore"/>
    <property type="evidence" value="ECO:0007669"/>
    <property type="project" value="TreeGrafter"/>
</dbReference>
<dbReference type="InterPro" id="IPR011009">
    <property type="entry name" value="Kinase-like_dom_sf"/>
</dbReference>
<evidence type="ECO:0000256" key="4">
    <source>
        <dbReference type="ARBA" id="ARBA00022777"/>
    </source>
</evidence>
<comment type="caution">
    <text evidence="9">The sequence shown here is derived from an EMBL/GenBank/DDBJ whole genome shotgun (WGS) entry which is preliminary data.</text>
</comment>
<feature type="compositionally biased region" description="Basic and acidic residues" evidence="7">
    <location>
        <begin position="43"/>
        <end position="52"/>
    </location>
</feature>
<evidence type="ECO:0000313" key="9">
    <source>
        <dbReference type="EMBL" id="KPI45128.1"/>
    </source>
</evidence>
<organism evidence="9 10">
    <name type="scientific">Cyphellophora attinorum</name>
    <dbReference type="NCBI Taxonomy" id="1664694"/>
    <lineage>
        <taxon>Eukaryota</taxon>
        <taxon>Fungi</taxon>
        <taxon>Dikarya</taxon>
        <taxon>Ascomycota</taxon>
        <taxon>Pezizomycotina</taxon>
        <taxon>Eurotiomycetes</taxon>
        <taxon>Chaetothyriomycetidae</taxon>
        <taxon>Chaetothyriales</taxon>
        <taxon>Cyphellophoraceae</taxon>
        <taxon>Cyphellophora</taxon>
    </lineage>
</organism>
<accession>A0A0N0NRI7</accession>